<sequence>MERVDKKIIQLLSKGYRTPEISNHFIEKGITPSSVSSVEKRIKAIKKVYGAKTLFHLAVLVTKSK</sequence>
<protein>
    <recommendedName>
        <fullName evidence="3">HTH luxR-type domain-containing protein</fullName>
    </recommendedName>
</protein>
<reference evidence="2" key="1">
    <citation type="submission" date="2016-10" db="EMBL/GenBank/DDBJ databases">
        <authorList>
            <person name="Varghese N."/>
            <person name="Submissions S."/>
        </authorList>
    </citation>
    <scope>NUCLEOTIDE SEQUENCE [LARGE SCALE GENOMIC DNA]</scope>
    <source>
        <strain evidence="2">DSM 24729</strain>
    </source>
</reference>
<dbReference type="EMBL" id="FNBD01000006">
    <property type="protein sequence ID" value="SDE98838.1"/>
    <property type="molecule type" value="Genomic_DNA"/>
</dbReference>
<dbReference type="eggNOG" id="ENOG50311H5">
    <property type="taxonomic scope" value="Bacteria"/>
</dbReference>
<evidence type="ECO:0000313" key="2">
    <source>
        <dbReference type="Proteomes" id="UP000182114"/>
    </source>
</evidence>
<dbReference type="AlphaFoldDB" id="A0A1G7HEN2"/>
<evidence type="ECO:0000313" key="1">
    <source>
        <dbReference type="EMBL" id="SDE98838.1"/>
    </source>
</evidence>
<accession>A0A1G7HEN2</accession>
<organism evidence="1 2">
    <name type="scientific">Cellulophaga baltica</name>
    <dbReference type="NCBI Taxonomy" id="76594"/>
    <lineage>
        <taxon>Bacteria</taxon>
        <taxon>Pseudomonadati</taxon>
        <taxon>Bacteroidota</taxon>
        <taxon>Flavobacteriia</taxon>
        <taxon>Flavobacteriales</taxon>
        <taxon>Flavobacteriaceae</taxon>
        <taxon>Cellulophaga</taxon>
    </lineage>
</organism>
<dbReference type="RefSeq" id="WP_024480765.1">
    <property type="nucleotide sequence ID" value="NZ_FNBD01000006.1"/>
</dbReference>
<dbReference type="Proteomes" id="UP000182114">
    <property type="component" value="Unassembled WGS sequence"/>
</dbReference>
<gene>
    <name evidence="1" type="ORF">SAMN04487992_10623</name>
</gene>
<name>A0A1G7HEN2_9FLAO</name>
<evidence type="ECO:0008006" key="3">
    <source>
        <dbReference type="Google" id="ProtNLM"/>
    </source>
</evidence>
<proteinExistence type="predicted"/>
<keyword evidence="2" id="KW-1185">Reference proteome</keyword>